<dbReference type="EMBL" id="JADQDO010000013">
    <property type="protein sequence ID" value="MBF9235443.1"/>
    <property type="molecule type" value="Genomic_DNA"/>
</dbReference>
<evidence type="ECO:0000256" key="1">
    <source>
        <dbReference type="SAM" id="Phobius"/>
    </source>
</evidence>
<accession>A0A931BVF6</accession>
<sequence>MTIVTQVTMETHKSTMQKVLDVVEKVGNRVPHPAVIFIILIGIVIVLSHIFYLMGVRVSYEVINPETHQVEHATTAARSLLTADGIRFMFTGVVQNFMNFNAVGVIIVAMVGVGVAEAAGLVNALIRKLVAVAPRGLLTYILVFVGILSSIAADAGYLVLIPLAGAAFISVNRHPLAGLAAAFAAVASAFAVNILIVPIDGILTEVTNDAIHLLNPSISIDLTANVWFSIASVLMLTVVVALVTERIVEPRLGPYEGEHTVDADNALSAEERLGLRYATYALIGVIIFLGLLTLPSGAPLRNPETGAIIGNSPFMNSLIVVIALIFLAMGIGYGIGAKTMRSSIDVINAMTKAIASLSGLIFLLLIISQFLAYFNYTNMATLAAVSLADVLKRASFDALWLLVGFTIVVMILDLIITGALPKWAIFAPIFVPLLMKLNVAPEAVLAAYRVGDSPMNSITPLNAYFAMIVTFAQRYQKDAGVGTVIALMLPYVLIMSGTWLVLLAAWYLMGLPWGF</sequence>
<evidence type="ECO:0000313" key="3">
    <source>
        <dbReference type="Proteomes" id="UP000599312"/>
    </source>
</evidence>
<dbReference type="Proteomes" id="UP000599312">
    <property type="component" value="Unassembled WGS sequence"/>
</dbReference>
<feature type="transmembrane region" description="Helical" evidence="1">
    <location>
        <begin position="277"/>
        <end position="294"/>
    </location>
</feature>
<dbReference type="PANTHER" id="PTHR30282">
    <property type="entry name" value="P-AMINOBENZOYL GLUTAMATE TRANSPORTER"/>
    <property type="match status" value="1"/>
</dbReference>
<dbReference type="AlphaFoldDB" id="A0A931BVF6"/>
<feature type="transmembrane region" description="Helical" evidence="1">
    <location>
        <begin position="176"/>
        <end position="199"/>
    </location>
</feature>
<feature type="transmembrane region" description="Helical" evidence="1">
    <location>
        <begin position="354"/>
        <end position="374"/>
    </location>
</feature>
<feature type="transmembrane region" description="Helical" evidence="1">
    <location>
        <begin position="394"/>
        <end position="416"/>
    </location>
</feature>
<dbReference type="GO" id="GO:1902604">
    <property type="term" value="P:p-aminobenzoyl-glutamate transmembrane transport"/>
    <property type="evidence" value="ECO:0007669"/>
    <property type="project" value="InterPro"/>
</dbReference>
<evidence type="ECO:0000313" key="2">
    <source>
        <dbReference type="EMBL" id="MBF9235443.1"/>
    </source>
</evidence>
<reference evidence="2" key="1">
    <citation type="submission" date="2020-11" db="EMBL/GenBank/DDBJ databases">
        <authorList>
            <person name="Kim M.K."/>
        </authorList>
    </citation>
    <scope>NUCLEOTIDE SEQUENCE</scope>
    <source>
        <strain evidence="2">BT350</strain>
    </source>
</reference>
<dbReference type="InterPro" id="IPR004697">
    <property type="entry name" value="AbgT"/>
</dbReference>
<keyword evidence="1" id="KW-0812">Transmembrane</keyword>
<feature type="transmembrane region" description="Helical" evidence="1">
    <location>
        <begin position="97"/>
        <end position="126"/>
    </location>
</feature>
<dbReference type="GO" id="GO:0015558">
    <property type="term" value="F:secondary active p-aminobenzoyl-glutamate transmembrane transporter activity"/>
    <property type="evidence" value="ECO:0007669"/>
    <property type="project" value="InterPro"/>
</dbReference>
<gene>
    <name evidence="2" type="ORF">I2H38_18940</name>
</gene>
<feature type="transmembrane region" description="Helical" evidence="1">
    <location>
        <begin position="314"/>
        <end position="333"/>
    </location>
</feature>
<organism evidence="2 3">
    <name type="scientific">Microvirga alba</name>
    <dbReference type="NCBI Taxonomy" id="2791025"/>
    <lineage>
        <taxon>Bacteria</taxon>
        <taxon>Pseudomonadati</taxon>
        <taxon>Pseudomonadota</taxon>
        <taxon>Alphaproteobacteria</taxon>
        <taxon>Hyphomicrobiales</taxon>
        <taxon>Methylobacteriaceae</taxon>
        <taxon>Microvirga</taxon>
    </lineage>
</organism>
<feature type="transmembrane region" description="Helical" evidence="1">
    <location>
        <begin position="484"/>
        <end position="509"/>
    </location>
</feature>
<keyword evidence="1" id="KW-1133">Transmembrane helix</keyword>
<name>A0A931BVF6_9HYPH</name>
<keyword evidence="3" id="KW-1185">Reference proteome</keyword>
<keyword evidence="1" id="KW-0472">Membrane</keyword>
<feature type="transmembrane region" description="Helical" evidence="1">
    <location>
        <begin position="224"/>
        <end position="243"/>
    </location>
</feature>
<protein>
    <submittedName>
        <fullName evidence="2">AbgT family transporter</fullName>
    </submittedName>
</protein>
<feature type="transmembrane region" description="Helical" evidence="1">
    <location>
        <begin position="34"/>
        <end position="54"/>
    </location>
</feature>
<comment type="caution">
    <text evidence="2">The sequence shown here is derived from an EMBL/GenBank/DDBJ whole genome shotgun (WGS) entry which is preliminary data.</text>
</comment>
<dbReference type="PANTHER" id="PTHR30282:SF0">
    <property type="entry name" value="P-AMINOBENZOYL-GLUTAMATE TRANSPORT PROTEIN"/>
    <property type="match status" value="1"/>
</dbReference>
<dbReference type="Pfam" id="PF03806">
    <property type="entry name" value="ABG_transport"/>
    <property type="match status" value="1"/>
</dbReference>
<feature type="transmembrane region" description="Helical" evidence="1">
    <location>
        <begin position="138"/>
        <end position="164"/>
    </location>
</feature>
<feature type="transmembrane region" description="Helical" evidence="1">
    <location>
        <begin position="423"/>
        <end position="448"/>
    </location>
</feature>
<proteinExistence type="predicted"/>